<protein>
    <submittedName>
        <fullName evidence="3">DUF3943 domain-containing protein</fullName>
    </submittedName>
</protein>
<gene>
    <name evidence="3" type="ORF">EFA69_13475</name>
</gene>
<keyword evidence="1" id="KW-0732">Signal</keyword>
<dbReference type="AlphaFoldDB" id="A0A3M9MNQ6"/>
<feature type="signal peptide" evidence="1">
    <location>
        <begin position="1"/>
        <end position="19"/>
    </location>
</feature>
<evidence type="ECO:0000313" key="4">
    <source>
        <dbReference type="Proteomes" id="UP000271010"/>
    </source>
</evidence>
<dbReference type="Pfam" id="PF13084">
    <property type="entry name" value="DUF3943"/>
    <property type="match status" value="1"/>
</dbReference>
<feature type="domain" description="DUF3943" evidence="2">
    <location>
        <begin position="131"/>
        <end position="235"/>
    </location>
</feature>
<keyword evidence="4" id="KW-1185">Reference proteome</keyword>
<evidence type="ECO:0000313" key="3">
    <source>
        <dbReference type="EMBL" id="RNI27172.1"/>
    </source>
</evidence>
<name>A0A3M9MNQ6_9BACT</name>
<comment type="caution">
    <text evidence="3">The sequence shown here is derived from an EMBL/GenBank/DDBJ whole genome shotgun (WGS) entry which is preliminary data.</text>
</comment>
<dbReference type="RefSeq" id="WP_123133641.1">
    <property type="nucleotide sequence ID" value="NZ_RJJE01000017.1"/>
</dbReference>
<feature type="chain" id="PRO_5018280687" evidence="1">
    <location>
        <begin position="20"/>
        <end position="519"/>
    </location>
</feature>
<dbReference type="Proteomes" id="UP000271010">
    <property type="component" value="Unassembled WGS sequence"/>
</dbReference>
<proteinExistence type="predicted"/>
<evidence type="ECO:0000259" key="2">
    <source>
        <dbReference type="Pfam" id="PF13084"/>
    </source>
</evidence>
<dbReference type="OrthoDB" id="9808630at2"/>
<accession>A0A3M9MNQ6</accession>
<sequence>MKYTFTVLFCLWASALLQAQVITAPDSIKAGRGSREQQLQQIKERKARLFTDSLGGTEPTNSFLLDTTLFNKYGDLLNDDPEYNKRQPLWKPTAQVVGVNLAFMGFNRYIAKADYGYVSTSSWRRNLRSTPEWDTDEFGINFIGHPYQGTLYFNAARSQGYNYWQSLPFAVGGSLSWEYFGENTLPSFNDMIYTPINGAALGEVLYRLSTNILDDRTRGRERVLREVAAGLVNPVRGLNRLLQGKTFQVTNKEVYEKEPLNITLFAGVHRLNDEQDDVFGTGRNKAMLNVQLDYGNPFELQRRKPFDLFRLRVELSKGANDTLGGTINNITGYGILFGRNAQVGKLSMLTGLFQYYDYWNTRNFELGALGFGGGLFTRLPLSKQINLYNNLHLGVIPLAGNGTRFGPDENGLRNYVYTTGLHAKLESTLSLGKYASAAFVYYHYWLHTFEGLEGSNSVGIVRPRVTVRLFKNVSLGYEHFGYTTNRRLKAYPNQRAVITDQKIFLQLFLEDSQRRGRYN</sequence>
<organism evidence="3 4">
    <name type="scientific">Rufibacter immobilis</name>
    <dbReference type="NCBI Taxonomy" id="1348778"/>
    <lineage>
        <taxon>Bacteria</taxon>
        <taxon>Pseudomonadati</taxon>
        <taxon>Bacteroidota</taxon>
        <taxon>Cytophagia</taxon>
        <taxon>Cytophagales</taxon>
        <taxon>Hymenobacteraceae</taxon>
        <taxon>Rufibacter</taxon>
    </lineage>
</organism>
<dbReference type="EMBL" id="RJJE01000017">
    <property type="protein sequence ID" value="RNI27172.1"/>
    <property type="molecule type" value="Genomic_DNA"/>
</dbReference>
<dbReference type="InterPro" id="IPR025079">
    <property type="entry name" value="DUF3943"/>
</dbReference>
<reference evidence="3 4" key="1">
    <citation type="submission" date="2018-11" db="EMBL/GenBank/DDBJ databases">
        <title>Rufibacter latericius sp. nov., isolated from water in Baiyang Lake.</title>
        <authorList>
            <person name="Yang Y."/>
        </authorList>
    </citation>
    <scope>NUCLEOTIDE SEQUENCE [LARGE SCALE GENOMIC DNA]</scope>
    <source>
        <strain evidence="3 4">MCC P1</strain>
    </source>
</reference>
<evidence type="ECO:0000256" key="1">
    <source>
        <dbReference type="SAM" id="SignalP"/>
    </source>
</evidence>